<keyword evidence="2 6" id="KW-0645">Protease</keyword>
<comment type="similarity">
    <text evidence="1">Belongs to the peptidase S49 family.</text>
</comment>
<dbReference type="InterPro" id="IPR029045">
    <property type="entry name" value="ClpP/crotonase-like_dom_sf"/>
</dbReference>
<dbReference type="SUPFAM" id="SSF52096">
    <property type="entry name" value="ClpP/crotonase"/>
    <property type="match status" value="1"/>
</dbReference>
<dbReference type="Gene3D" id="6.20.330.10">
    <property type="match status" value="1"/>
</dbReference>
<evidence type="ECO:0000256" key="3">
    <source>
        <dbReference type="ARBA" id="ARBA00022801"/>
    </source>
</evidence>
<dbReference type="InterPro" id="IPR002142">
    <property type="entry name" value="Peptidase_S49"/>
</dbReference>
<dbReference type="InterPro" id="IPR004635">
    <property type="entry name" value="Pept_S49_SppA"/>
</dbReference>
<evidence type="ECO:0000256" key="4">
    <source>
        <dbReference type="ARBA" id="ARBA00022825"/>
    </source>
</evidence>
<dbReference type="Gene3D" id="3.90.226.10">
    <property type="entry name" value="2-enoyl-CoA Hydratase, Chain A, domain 1"/>
    <property type="match status" value="1"/>
</dbReference>
<proteinExistence type="inferred from homology"/>
<dbReference type="CDD" id="cd07023">
    <property type="entry name" value="S49_Sppa_N_C"/>
    <property type="match status" value="1"/>
</dbReference>
<dbReference type="GO" id="GO:0008236">
    <property type="term" value="F:serine-type peptidase activity"/>
    <property type="evidence" value="ECO:0007669"/>
    <property type="project" value="UniProtKB-KW"/>
</dbReference>
<dbReference type="AlphaFoldDB" id="A0A1T4MLL3"/>
<dbReference type="InterPro" id="IPR047272">
    <property type="entry name" value="S49_SppA_C"/>
</dbReference>
<name>A0A1T4MLL3_9SPIR</name>
<dbReference type="GO" id="GO:0006508">
    <property type="term" value="P:proteolysis"/>
    <property type="evidence" value="ECO:0007669"/>
    <property type="project" value="UniProtKB-KW"/>
</dbReference>
<keyword evidence="3" id="KW-0378">Hydrolase</keyword>
<dbReference type="NCBIfam" id="TIGR00706">
    <property type="entry name" value="SppA_dom"/>
    <property type="match status" value="1"/>
</dbReference>
<dbReference type="STRING" id="225004.SAMN02745152_00906"/>
<dbReference type="Proteomes" id="UP000190395">
    <property type="component" value="Unassembled WGS sequence"/>
</dbReference>
<dbReference type="GeneID" id="303367161"/>
<protein>
    <submittedName>
        <fullName evidence="6">Protease-4</fullName>
    </submittedName>
</protein>
<organism evidence="6 7">
    <name type="scientific">Treponema berlinense</name>
    <dbReference type="NCBI Taxonomy" id="225004"/>
    <lineage>
        <taxon>Bacteria</taxon>
        <taxon>Pseudomonadati</taxon>
        <taxon>Spirochaetota</taxon>
        <taxon>Spirochaetia</taxon>
        <taxon>Spirochaetales</taxon>
        <taxon>Treponemataceae</taxon>
        <taxon>Treponema</taxon>
    </lineage>
</organism>
<dbReference type="Pfam" id="PF01343">
    <property type="entry name" value="Peptidase_S49"/>
    <property type="match status" value="1"/>
</dbReference>
<dbReference type="RefSeq" id="WP_078930656.1">
    <property type="nucleotide sequence ID" value="NZ_CAMCOW010000003.1"/>
</dbReference>
<evidence type="ECO:0000256" key="1">
    <source>
        <dbReference type="ARBA" id="ARBA00008683"/>
    </source>
</evidence>
<keyword evidence="7" id="KW-1185">Reference proteome</keyword>
<gene>
    <name evidence="6" type="ORF">SAMN02745152_00906</name>
</gene>
<sequence length="319" mass="35724">MNKKSTKYGLAVLLTITLISILMGFFKIFSTDFFSISKNSKKVEQPAQNSFSYNKDSNYYIAVVNISGVIQEKGSEYNQKWLLSTIRSLKNDKKNAGILLYVNSPGGTVYHADEAYLELLKYKETGKKIYAYFAEMATSGGYYIGCAADKIYANRNTITGSIGVISASSIDATDFLEKIGIKSITIHTGKNKNMLNYNEKPTEEQIQIMQSLSDEAYGQFTQIVSESRNMNIKDVQKIADGRIYSAKQAKENGLIDEIFTFDEAKKSIKSDFESENLSFKTFRYEKSESLRSILLEGFSSIKNPASAFGQAPLLSYGKF</sequence>
<evidence type="ECO:0000259" key="5">
    <source>
        <dbReference type="Pfam" id="PF01343"/>
    </source>
</evidence>
<evidence type="ECO:0000256" key="2">
    <source>
        <dbReference type="ARBA" id="ARBA00022670"/>
    </source>
</evidence>
<dbReference type="PANTHER" id="PTHR42987:SF7">
    <property type="entry name" value="SIGNAL PEPTIDE PEPTIDASE SPPA-RELATED"/>
    <property type="match status" value="1"/>
</dbReference>
<keyword evidence="4" id="KW-0720">Serine protease</keyword>
<dbReference type="PANTHER" id="PTHR42987">
    <property type="entry name" value="PEPTIDASE S49"/>
    <property type="match status" value="1"/>
</dbReference>
<evidence type="ECO:0000313" key="7">
    <source>
        <dbReference type="Proteomes" id="UP000190395"/>
    </source>
</evidence>
<reference evidence="6 7" key="1">
    <citation type="submission" date="2017-02" db="EMBL/GenBank/DDBJ databases">
        <authorList>
            <person name="Peterson S.W."/>
        </authorList>
    </citation>
    <scope>NUCLEOTIDE SEQUENCE [LARGE SCALE GENOMIC DNA]</scope>
    <source>
        <strain evidence="6 7">ATCC BAA-909</strain>
    </source>
</reference>
<accession>A0A1T4MLL3</accession>
<dbReference type="EMBL" id="FUXC01000004">
    <property type="protein sequence ID" value="SJZ67638.1"/>
    <property type="molecule type" value="Genomic_DNA"/>
</dbReference>
<feature type="domain" description="Peptidase S49" evidence="5">
    <location>
        <begin position="123"/>
        <end position="270"/>
    </location>
</feature>
<evidence type="ECO:0000313" key="6">
    <source>
        <dbReference type="EMBL" id="SJZ67638.1"/>
    </source>
</evidence>